<sequence>MGRSGPRHGSNAVAAQKMPNRDASPIGSSRPPGKVTGMHLTTGGDRRSQEAQPTLRARLPRYAVVAFGALALFGLLLVLVEAGWAPLAHLDHAWTDGLHRYARSHTAFTASMQTVTTLGGPVIMRGLLGLAAAWLWAIGARTLAGWTAAQALVGWGVQWAMKLAVDRPRPSWPDPVAFAPDPAFPSGHAMAAAITGATLVALVWPRVDRPARIACSTVAVLASMLVGFTRIALGVHWPSDVLGGWLLAAAVLGGTTVVVELWRPGALSRDVRRVNWRTRPRVQSVLASAVPFPELPEPEYLDSSDG</sequence>
<dbReference type="InterPro" id="IPR000326">
    <property type="entry name" value="PAP2/HPO"/>
</dbReference>
<keyword evidence="2" id="KW-0812">Transmembrane</keyword>
<reference evidence="4 5" key="1">
    <citation type="submission" date="2019-06" db="EMBL/GenBank/DDBJ databases">
        <title>Description of Kitasatospora acidophila sp. nov. isolated from pine grove soil, and reclassification of Streptomyces novaecaesareae to Kitasatospora novaeceasareae comb. nov.</title>
        <authorList>
            <person name="Kim M.J."/>
        </authorList>
    </citation>
    <scope>NUCLEOTIDE SEQUENCE [LARGE SCALE GENOMIC DNA]</scope>
    <source>
        <strain evidence="4 5">MMS16-CNU292</strain>
    </source>
</reference>
<evidence type="ECO:0000256" key="1">
    <source>
        <dbReference type="SAM" id="MobiDB-lite"/>
    </source>
</evidence>
<proteinExistence type="predicted"/>
<comment type="caution">
    <text evidence="4">The sequence shown here is derived from an EMBL/GenBank/DDBJ whole genome shotgun (WGS) entry which is preliminary data.</text>
</comment>
<feature type="domain" description="Phosphatidic acid phosphatase type 2/haloperoxidase" evidence="3">
    <location>
        <begin position="143"/>
        <end position="256"/>
    </location>
</feature>
<keyword evidence="2" id="KW-0472">Membrane</keyword>
<feature type="transmembrane region" description="Helical" evidence="2">
    <location>
        <begin position="185"/>
        <end position="204"/>
    </location>
</feature>
<dbReference type="Gene3D" id="1.20.144.10">
    <property type="entry name" value="Phosphatidic acid phosphatase type 2/haloperoxidase"/>
    <property type="match status" value="1"/>
</dbReference>
<protein>
    <submittedName>
        <fullName evidence="4">Phosphatase PAP2 family protein</fullName>
    </submittedName>
</protein>
<gene>
    <name evidence="4" type="ORF">E6W39_17855</name>
</gene>
<evidence type="ECO:0000313" key="5">
    <source>
        <dbReference type="Proteomes" id="UP000319103"/>
    </source>
</evidence>
<feature type="region of interest" description="Disordered" evidence="1">
    <location>
        <begin position="1"/>
        <end position="53"/>
    </location>
</feature>
<evidence type="ECO:0000313" key="4">
    <source>
        <dbReference type="EMBL" id="TQF03756.1"/>
    </source>
</evidence>
<feature type="transmembrane region" description="Helical" evidence="2">
    <location>
        <begin position="245"/>
        <end position="263"/>
    </location>
</feature>
<feature type="transmembrane region" description="Helical" evidence="2">
    <location>
        <begin position="143"/>
        <end position="165"/>
    </location>
</feature>
<dbReference type="Proteomes" id="UP000319103">
    <property type="component" value="Unassembled WGS sequence"/>
</dbReference>
<keyword evidence="5" id="KW-1185">Reference proteome</keyword>
<feature type="transmembrane region" description="Helical" evidence="2">
    <location>
        <begin position="118"/>
        <end position="136"/>
    </location>
</feature>
<dbReference type="Pfam" id="PF01569">
    <property type="entry name" value="PAP2"/>
    <property type="match status" value="1"/>
</dbReference>
<dbReference type="OrthoDB" id="5289372at2"/>
<keyword evidence="2" id="KW-1133">Transmembrane helix</keyword>
<dbReference type="CDD" id="cd03392">
    <property type="entry name" value="PAP2_like_2"/>
    <property type="match status" value="1"/>
</dbReference>
<dbReference type="PANTHER" id="PTHR14969:SF13">
    <property type="entry name" value="AT30094P"/>
    <property type="match status" value="1"/>
</dbReference>
<dbReference type="InterPro" id="IPR036938">
    <property type="entry name" value="PAP2/HPO_sf"/>
</dbReference>
<evidence type="ECO:0000259" key="3">
    <source>
        <dbReference type="SMART" id="SM00014"/>
    </source>
</evidence>
<accession>A0A540W3Z5</accession>
<dbReference type="SUPFAM" id="SSF48317">
    <property type="entry name" value="Acid phosphatase/Vanadium-dependent haloperoxidase"/>
    <property type="match status" value="1"/>
</dbReference>
<name>A0A540W3Z5_9ACTN</name>
<evidence type="ECO:0000256" key="2">
    <source>
        <dbReference type="SAM" id="Phobius"/>
    </source>
</evidence>
<dbReference type="PANTHER" id="PTHR14969">
    <property type="entry name" value="SPHINGOSINE-1-PHOSPHATE PHOSPHOHYDROLASE"/>
    <property type="match status" value="1"/>
</dbReference>
<organism evidence="4 5">
    <name type="scientific">Kitasatospora acidiphila</name>
    <dbReference type="NCBI Taxonomy" id="2567942"/>
    <lineage>
        <taxon>Bacteria</taxon>
        <taxon>Bacillati</taxon>
        <taxon>Actinomycetota</taxon>
        <taxon>Actinomycetes</taxon>
        <taxon>Kitasatosporales</taxon>
        <taxon>Streptomycetaceae</taxon>
        <taxon>Kitasatospora</taxon>
    </lineage>
</organism>
<dbReference type="EMBL" id="VIGB01000003">
    <property type="protein sequence ID" value="TQF03756.1"/>
    <property type="molecule type" value="Genomic_DNA"/>
</dbReference>
<dbReference type="AlphaFoldDB" id="A0A540W3Z5"/>
<dbReference type="SMART" id="SM00014">
    <property type="entry name" value="acidPPc"/>
    <property type="match status" value="1"/>
</dbReference>
<feature type="transmembrane region" description="Helical" evidence="2">
    <location>
        <begin position="211"/>
        <end position="233"/>
    </location>
</feature>
<feature type="transmembrane region" description="Helical" evidence="2">
    <location>
        <begin position="62"/>
        <end position="85"/>
    </location>
</feature>